<feature type="domain" description="Putative amidase" evidence="1">
    <location>
        <begin position="206"/>
        <end position="364"/>
    </location>
</feature>
<dbReference type="EMBL" id="ARZA01000091">
    <property type="protein sequence ID" value="EOD01032.1"/>
    <property type="molecule type" value="Genomic_DNA"/>
</dbReference>
<dbReference type="PANTHER" id="PTHR40032:SF1">
    <property type="entry name" value="EXPORTED PROTEIN"/>
    <property type="match status" value="1"/>
</dbReference>
<dbReference type="PANTHER" id="PTHR40032">
    <property type="entry name" value="EXPORTED PROTEIN-RELATED"/>
    <property type="match status" value="1"/>
</dbReference>
<protein>
    <recommendedName>
        <fullName evidence="1">Putative amidase domain-containing protein</fullName>
    </recommendedName>
</protein>
<dbReference type="PATRIC" id="fig|1304284.3.peg.920"/>
<comment type="caution">
    <text evidence="2">The sequence shown here is derived from an EMBL/GenBank/DDBJ whole genome shotgun (WGS) entry which is preliminary data.</text>
</comment>
<accession>R1AWN3</accession>
<dbReference type="InterPro" id="IPR024301">
    <property type="entry name" value="Amidase_6"/>
</dbReference>
<sequence length="369" mass="43070">MIVIISRKKILVTLIIIAILVGILFSYSIRTDSVNPTLFEEQNLSDLINRIFVTRYESIVNQDKELLSSLYNKAVKYGLWAFEHETKRMIYLHKWADKQGVKFISIKPIPIIRYVKERGEGFRVNLMVSTEYKYVYENEPKVENMFRIGTYHSLDIEKNDDKWLITREWYTDPFADSLNTDNIKKEEIKKYILSRKSKEYTNLSERRIKAIEYADKYCGAAGTEETGYKYNDKYINYNPRGGDCANFASQILHEGGGFSKNYTWNYKGGGSRAWVNAQAFKNYMLYSGRASKLAYGTYEQVYKASYKLKSGDFIAYEKKGKVTHISVVTGVDSKGYVLVNCHNTDRYRVPWDLGWSNKGIKFWLVHVHY</sequence>
<evidence type="ECO:0000259" key="1">
    <source>
        <dbReference type="Pfam" id="PF12671"/>
    </source>
</evidence>
<reference evidence="2 3" key="1">
    <citation type="journal article" date="2015" name="Geomicrobiol. J.">
        <title>Caldisalinibacter kiritimatiensis gen. nov., sp. nov., a moderately thermohalophilic thiosulfate-reducing bacterium from a hypersaline microbial mat.</title>
        <authorList>
            <person name="Ben Hania W."/>
            <person name="Joseph M."/>
            <person name="Fiebig A."/>
            <person name="Bunk B."/>
            <person name="Klenk H.-P."/>
            <person name="Fardeau M.-L."/>
            <person name="Spring S."/>
        </authorList>
    </citation>
    <scope>NUCLEOTIDE SEQUENCE [LARGE SCALE GENOMIC DNA]</scope>
    <source>
        <strain evidence="2 3">L21-TH-D2</strain>
    </source>
</reference>
<evidence type="ECO:0000313" key="2">
    <source>
        <dbReference type="EMBL" id="EOD01032.1"/>
    </source>
</evidence>
<dbReference type="AlphaFoldDB" id="R1AWN3"/>
<evidence type="ECO:0000313" key="3">
    <source>
        <dbReference type="Proteomes" id="UP000013378"/>
    </source>
</evidence>
<dbReference type="RefSeq" id="WP_006310590.1">
    <property type="nucleotide sequence ID" value="NZ_ARZA01000091.1"/>
</dbReference>
<proteinExistence type="predicted"/>
<dbReference type="eggNOG" id="COG3170">
    <property type="taxonomic scope" value="Bacteria"/>
</dbReference>
<gene>
    <name evidence="2" type="ORF">L21TH_0934</name>
</gene>
<organism evidence="2 3">
    <name type="scientific">Caldisalinibacter kiritimatiensis</name>
    <dbReference type="NCBI Taxonomy" id="1304284"/>
    <lineage>
        <taxon>Bacteria</taxon>
        <taxon>Bacillati</taxon>
        <taxon>Bacillota</taxon>
        <taxon>Tissierellia</taxon>
        <taxon>Tissierellales</taxon>
        <taxon>Thermohalobacteraceae</taxon>
        <taxon>Caldisalinibacter</taxon>
    </lineage>
</organism>
<keyword evidence="3" id="KW-1185">Reference proteome</keyword>
<dbReference type="STRING" id="1304284.L21TH_0934"/>
<dbReference type="Pfam" id="PF12671">
    <property type="entry name" value="Amidase_6"/>
    <property type="match status" value="1"/>
</dbReference>
<dbReference type="OrthoDB" id="2194542at2"/>
<name>R1AWN3_9FIRM</name>
<dbReference type="Proteomes" id="UP000013378">
    <property type="component" value="Unassembled WGS sequence"/>
</dbReference>